<evidence type="ECO:0000256" key="3">
    <source>
        <dbReference type="ARBA" id="ARBA00022723"/>
    </source>
</evidence>
<dbReference type="AlphaFoldDB" id="A0A484LJY3"/>
<evidence type="ECO:0000313" key="10">
    <source>
        <dbReference type="Proteomes" id="UP000595140"/>
    </source>
</evidence>
<evidence type="ECO:0000256" key="5">
    <source>
        <dbReference type="ARBA" id="ARBA00022833"/>
    </source>
</evidence>
<protein>
    <recommendedName>
        <fullName evidence="2">RING-type E3 ubiquitin transferase</fullName>
        <ecNumber evidence="2">2.3.2.27</ecNumber>
    </recommendedName>
</protein>
<evidence type="ECO:0000256" key="4">
    <source>
        <dbReference type="ARBA" id="ARBA00022771"/>
    </source>
</evidence>
<keyword evidence="3" id="KW-0479">Metal-binding</keyword>
<organism evidence="9 10">
    <name type="scientific">Cuscuta campestris</name>
    <dbReference type="NCBI Taxonomy" id="132261"/>
    <lineage>
        <taxon>Eukaryota</taxon>
        <taxon>Viridiplantae</taxon>
        <taxon>Streptophyta</taxon>
        <taxon>Embryophyta</taxon>
        <taxon>Tracheophyta</taxon>
        <taxon>Spermatophyta</taxon>
        <taxon>Magnoliopsida</taxon>
        <taxon>eudicotyledons</taxon>
        <taxon>Gunneridae</taxon>
        <taxon>Pentapetalae</taxon>
        <taxon>asterids</taxon>
        <taxon>lamiids</taxon>
        <taxon>Solanales</taxon>
        <taxon>Convolvulaceae</taxon>
        <taxon>Cuscuteae</taxon>
        <taxon>Cuscuta</taxon>
        <taxon>Cuscuta subgen. Grammica</taxon>
        <taxon>Cuscuta sect. Cleistogrammica</taxon>
    </lineage>
</organism>
<sequence>MEGGGAGAGTNPVAHYYCYVHHNSGILAGVASPPPNAFVFQINVKNTTGLHYLCRETNQWVLHCNLNEGPHVSEIVELPFERLGEAGFGAVYKEISPVLALADIPALEHPAIIAKISSTAVMLTRQFAAILENITIPIQVDVAKTQFQIIGDPFHPTNHRPIHDNEWEEGEGEVEDWEEYDDDDDEDDEDEEEDGEALNEVMSLSMEEEEECKAVPAAPASIASLEKVKARESGECAICLGEMGVNQEVTRMPCDHTFHGPCIVEWLGRRHVCPLCRFQLPTAASAAAPGDGM</sequence>
<dbReference type="InterPro" id="IPR013083">
    <property type="entry name" value="Znf_RING/FYVE/PHD"/>
</dbReference>
<name>A0A484LJY3_9ASTE</name>
<feature type="region of interest" description="Disordered" evidence="7">
    <location>
        <begin position="155"/>
        <end position="197"/>
    </location>
</feature>
<proteinExistence type="predicted"/>
<dbReference type="SMART" id="SM00184">
    <property type="entry name" value="RING"/>
    <property type="match status" value="1"/>
</dbReference>
<accession>A0A484LJY3</accession>
<evidence type="ECO:0000259" key="8">
    <source>
        <dbReference type="PROSITE" id="PS50089"/>
    </source>
</evidence>
<reference evidence="9 10" key="1">
    <citation type="submission" date="2018-04" db="EMBL/GenBank/DDBJ databases">
        <authorList>
            <person name="Vogel A."/>
        </authorList>
    </citation>
    <scope>NUCLEOTIDE SEQUENCE [LARGE SCALE GENOMIC DNA]</scope>
</reference>
<keyword evidence="4 6" id="KW-0863">Zinc-finger</keyword>
<gene>
    <name evidence="9" type="ORF">CCAM_LOCUS18275</name>
</gene>
<comment type="catalytic activity">
    <reaction evidence="1">
        <text>S-ubiquitinyl-[E2 ubiquitin-conjugating enzyme]-L-cysteine + [acceptor protein]-L-lysine = [E2 ubiquitin-conjugating enzyme]-L-cysteine + N(6)-ubiquitinyl-[acceptor protein]-L-lysine.</text>
        <dbReference type="EC" id="2.3.2.27"/>
    </reaction>
</comment>
<evidence type="ECO:0000256" key="2">
    <source>
        <dbReference type="ARBA" id="ARBA00012483"/>
    </source>
</evidence>
<dbReference type="EC" id="2.3.2.27" evidence="2"/>
<dbReference type="EMBL" id="OOIL02001566">
    <property type="protein sequence ID" value="VFQ76499.1"/>
    <property type="molecule type" value="Genomic_DNA"/>
</dbReference>
<dbReference type="GO" id="GO:0061630">
    <property type="term" value="F:ubiquitin protein ligase activity"/>
    <property type="evidence" value="ECO:0007669"/>
    <property type="project" value="UniProtKB-EC"/>
</dbReference>
<dbReference type="CDD" id="cd16454">
    <property type="entry name" value="RING-H2_PA-TM-RING"/>
    <property type="match status" value="1"/>
</dbReference>
<feature type="domain" description="RING-type" evidence="8">
    <location>
        <begin position="236"/>
        <end position="277"/>
    </location>
</feature>
<dbReference type="PROSITE" id="PS50089">
    <property type="entry name" value="ZF_RING_2"/>
    <property type="match status" value="1"/>
</dbReference>
<evidence type="ECO:0000256" key="7">
    <source>
        <dbReference type="SAM" id="MobiDB-lite"/>
    </source>
</evidence>
<dbReference type="SUPFAM" id="SSF57850">
    <property type="entry name" value="RING/U-box"/>
    <property type="match status" value="1"/>
</dbReference>
<dbReference type="GO" id="GO:0008270">
    <property type="term" value="F:zinc ion binding"/>
    <property type="evidence" value="ECO:0007669"/>
    <property type="project" value="UniProtKB-KW"/>
</dbReference>
<keyword evidence="5" id="KW-0862">Zinc</keyword>
<dbReference type="PANTHER" id="PTHR15710">
    <property type="entry name" value="E3 UBIQUITIN-PROTEIN LIGASE PRAJA"/>
    <property type="match status" value="1"/>
</dbReference>
<dbReference type="InterPro" id="IPR001841">
    <property type="entry name" value="Znf_RING"/>
</dbReference>
<dbReference type="OrthoDB" id="4348522at2759"/>
<evidence type="ECO:0000256" key="1">
    <source>
        <dbReference type="ARBA" id="ARBA00000900"/>
    </source>
</evidence>
<dbReference type="PANTHER" id="PTHR15710:SF243">
    <property type="entry name" value="E3 UBIQUITIN-PROTEIN LIGASE PRAJA-2 ISOFORM X1"/>
    <property type="match status" value="1"/>
</dbReference>
<feature type="compositionally biased region" description="Acidic residues" evidence="7">
    <location>
        <begin position="166"/>
        <end position="197"/>
    </location>
</feature>
<dbReference type="Proteomes" id="UP000595140">
    <property type="component" value="Unassembled WGS sequence"/>
</dbReference>
<dbReference type="GO" id="GO:0016567">
    <property type="term" value="P:protein ubiquitination"/>
    <property type="evidence" value="ECO:0007669"/>
    <property type="project" value="TreeGrafter"/>
</dbReference>
<keyword evidence="10" id="KW-1185">Reference proteome</keyword>
<evidence type="ECO:0000256" key="6">
    <source>
        <dbReference type="PROSITE-ProRule" id="PRU00175"/>
    </source>
</evidence>
<evidence type="ECO:0000313" key="9">
    <source>
        <dbReference type="EMBL" id="VFQ76499.1"/>
    </source>
</evidence>
<dbReference type="Gene3D" id="3.30.40.10">
    <property type="entry name" value="Zinc/RING finger domain, C3HC4 (zinc finger)"/>
    <property type="match status" value="1"/>
</dbReference>
<dbReference type="GO" id="GO:0005737">
    <property type="term" value="C:cytoplasm"/>
    <property type="evidence" value="ECO:0007669"/>
    <property type="project" value="TreeGrafter"/>
</dbReference>
<dbReference type="Pfam" id="PF13639">
    <property type="entry name" value="zf-RING_2"/>
    <property type="match status" value="1"/>
</dbReference>